<sequence length="315" mass="35455">MWPFSKSLPVPSVGRSPTLSAIRCRPTRLGAGMAVVVVLLWLVGVNYQVNLAYAAAFWLLGFLIVGVLLTLRQLLSLQIDVEMPKEVFAGQEAELHLRAVNNRRQRQLWLCSEDDFLNGDRPSENLWQAWTVDAAGEKEFVWRVPARLRGRLRVPPLRTASVAPFGLIAAQCVWHWPSDALVYPAPIAHTPPQARLKADVQAVERRLKPGGDELAYLQVHQDGMPLQHVAWKTYAKTGEMMSKRFEELQAVADDRIISYRDYPAGMDNERLAGLLCRRVLDAERFGAPYVLELPRRTIAPQNGQREMCLAALALM</sequence>
<reference evidence="3" key="1">
    <citation type="submission" date="2014-05" db="EMBL/GenBank/DDBJ databases">
        <title>Complete Genome sequence of Neisseria elongata subsp. glycolytica.</title>
        <authorList>
            <person name="Veyrier F.J."/>
            <person name="Taha M.-K."/>
        </authorList>
    </citation>
    <scope>NUCLEOTIDE SEQUENCE [LARGE SCALE GENOMIC DNA]</scope>
    <source>
        <strain evidence="3">ATCC 29315</strain>
    </source>
</reference>
<dbReference type="PANTHER" id="PTHR34351">
    <property type="entry name" value="SLR1927 PROTEIN-RELATED"/>
    <property type="match status" value="1"/>
</dbReference>
<evidence type="ECO:0000256" key="1">
    <source>
        <dbReference type="SAM" id="Phobius"/>
    </source>
</evidence>
<keyword evidence="1" id="KW-0812">Transmembrane</keyword>
<keyword evidence="1" id="KW-1133">Transmembrane helix</keyword>
<evidence type="ECO:0000313" key="2">
    <source>
        <dbReference type="EMBL" id="AJE18924.1"/>
    </source>
</evidence>
<proteinExistence type="predicted"/>
<dbReference type="HOGENOM" id="CLU_054568_0_1_4"/>
<dbReference type="AlphaFoldDB" id="A0A0B5CNJ5"/>
<reference evidence="2 3" key="2">
    <citation type="journal article" date="2015" name="PLoS Genet.">
        <title>Common Cell Shape Evolution of Two Nasopharyngeal Pathogens.</title>
        <authorList>
            <person name="Veyrier F.J."/>
            <person name="Biais N."/>
            <person name="Morales P."/>
            <person name="Belkacem N."/>
            <person name="Guilhen C."/>
            <person name="Ranjeva S."/>
            <person name="Sismeiro O."/>
            <person name="Pehau-Arnaudet G."/>
            <person name="Rocha E.P."/>
            <person name="Werts C."/>
            <person name="Taha M.K."/>
            <person name="Boneca I.G."/>
        </authorList>
    </citation>
    <scope>NUCLEOTIDE SEQUENCE [LARGE SCALE GENOMIC DNA]</scope>
    <source>
        <strain evidence="2 3">ATCC 29315</strain>
    </source>
</reference>
<keyword evidence="1" id="KW-0472">Membrane</keyword>
<feature type="transmembrane region" description="Helical" evidence="1">
    <location>
        <begin position="29"/>
        <end position="49"/>
    </location>
</feature>
<dbReference type="RefSeq" id="WP_040665714.1">
    <property type="nucleotide sequence ID" value="NZ_CP007726.1"/>
</dbReference>
<dbReference type="PATRIC" id="fig|546263.7.peg.1820"/>
<organism evidence="2 3">
    <name type="scientific">Neisseria elongata subsp. glycolytica ATCC 29315</name>
    <dbReference type="NCBI Taxonomy" id="546263"/>
    <lineage>
        <taxon>Bacteria</taxon>
        <taxon>Pseudomonadati</taxon>
        <taxon>Pseudomonadota</taxon>
        <taxon>Betaproteobacteria</taxon>
        <taxon>Neisseriales</taxon>
        <taxon>Neisseriaceae</taxon>
        <taxon>Neisseria</taxon>
    </lineage>
</organism>
<gene>
    <name evidence="2" type="ORF">NELON_08500</name>
</gene>
<feature type="transmembrane region" description="Helical" evidence="1">
    <location>
        <begin position="55"/>
        <end position="75"/>
    </location>
</feature>
<protein>
    <submittedName>
        <fullName evidence="2">Uncharacterized protein</fullName>
    </submittedName>
</protein>
<keyword evidence="3" id="KW-1185">Reference proteome</keyword>
<evidence type="ECO:0000313" key="3">
    <source>
        <dbReference type="Proteomes" id="UP000031392"/>
    </source>
</evidence>
<dbReference type="KEGG" id="nel:NELON_08500"/>
<accession>A0A0B5CNJ5</accession>
<name>A0A0B5CNJ5_NEIEG</name>
<dbReference type="EMBL" id="CP007726">
    <property type="protein sequence ID" value="AJE18924.1"/>
    <property type="molecule type" value="Genomic_DNA"/>
</dbReference>
<dbReference type="Proteomes" id="UP000031392">
    <property type="component" value="Chromosome"/>
</dbReference>
<dbReference type="PANTHER" id="PTHR34351:SF1">
    <property type="entry name" value="SLR1927 PROTEIN"/>
    <property type="match status" value="1"/>
</dbReference>